<dbReference type="InterPro" id="IPR023214">
    <property type="entry name" value="HAD_sf"/>
</dbReference>
<comment type="subcellular location">
    <subcellularLocation>
        <location evidence="1">Cytoplasm</location>
    </subcellularLocation>
</comment>
<keyword evidence="10" id="KW-1185">Reference proteome</keyword>
<dbReference type="NCBIfam" id="NF006506">
    <property type="entry name" value="PRK08942.1"/>
    <property type="match status" value="1"/>
</dbReference>
<keyword evidence="3" id="KW-0963">Cytoplasm</keyword>
<proteinExistence type="inferred from homology"/>
<evidence type="ECO:0000256" key="3">
    <source>
        <dbReference type="ARBA" id="ARBA00022490"/>
    </source>
</evidence>
<dbReference type="NCBIfam" id="TIGR01662">
    <property type="entry name" value="HAD-SF-IIIA"/>
    <property type="match status" value="1"/>
</dbReference>
<dbReference type="PANTHER" id="PTHR42891">
    <property type="entry name" value="D-GLYCERO-BETA-D-MANNO-HEPTOSE-1,7-BISPHOSPHATE 7-PHOSPHATASE"/>
    <property type="match status" value="1"/>
</dbReference>
<evidence type="ECO:0000256" key="2">
    <source>
        <dbReference type="ARBA" id="ARBA00005628"/>
    </source>
</evidence>
<protein>
    <recommendedName>
        <fullName evidence="7">D,D-heptose 1,7-bisphosphate phosphatase</fullName>
    </recommendedName>
</protein>
<evidence type="ECO:0000256" key="7">
    <source>
        <dbReference type="ARBA" id="ARBA00031828"/>
    </source>
</evidence>
<keyword evidence="5 9" id="KW-0378">Hydrolase</keyword>
<evidence type="ECO:0000256" key="4">
    <source>
        <dbReference type="ARBA" id="ARBA00022723"/>
    </source>
</evidence>
<dbReference type="NCBIfam" id="TIGR00213">
    <property type="entry name" value="GmhB_yaeD"/>
    <property type="match status" value="1"/>
</dbReference>
<accession>A0ABX0HUH9</accession>
<sequence>MSPQDSFGAHSRQAGPAARPDSAPQRARAVFLDRDGVVNVDHGYVGRWEDFEFVPGAVDAMRRLHQAGWQLVVVTNQSGIARGYYTEADYEALTARMKAELAAAGAPLAGVYHCPHHPKGSVAAYARDCDCRKPAPGMILRAARELTIDLAASVLVGDKDSDLQAADAAGVGRAIRVLAPGEAYKGAGVVASSLAHAVESGLITPAR</sequence>
<dbReference type="RefSeq" id="WP_081467592.1">
    <property type="nucleotide sequence ID" value="NZ_JAAOCE010000001.1"/>
</dbReference>
<keyword evidence="4" id="KW-0479">Metal-binding</keyword>
<dbReference type="Pfam" id="PF13242">
    <property type="entry name" value="Hydrolase_like"/>
    <property type="match status" value="1"/>
</dbReference>
<comment type="similarity">
    <text evidence="2">Belongs to the GmhB family.</text>
</comment>
<name>A0ABX0HUH9_9BURK</name>
<dbReference type="Proteomes" id="UP000802098">
    <property type="component" value="Unassembled WGS sequence"/>
</dbReference>
<feature type="region of interest" description="Disordered" evidence="8">
    <location>
        <begin position="1"/>
        <end position="25"/>
    </location>
</feature>
<dbReference type="CDD" id="cd07503">
    <property type="entry name" value="HAD_HisB-N"/>
    <property type="match status" value="1"/>
</dbReference>
<evidence type="ECO:0000313" key="10">
    <source>
        <dbReference type="Proteomes" id="UP000802098"/>
    </source>
</evidence>
<evidence type="ECO:0000256" key="1">
    <source>
        <dbReference type="ARBA" id="ARBA00004496"/>
    </source>
</evidence>
<dbReference type="SUPFAM" id="SSF56784">
    <property type="entry name" value="HAD-like"/>
    <property type="match status" value="1"/>
</dbReference>
<evidence type="ECO:0000313" key="9">
    <source>
        <dbReference type="EMBL" id="NHK97452.1"/>
    </source>
</evidence>
<evidence type="ECO:0000256" key="6">
    <source>
        <dbReference type="ARBA" id="ARBA00023277"/>
    </source>
</evidence>
<dbReference type="GO" id="GO:0034200">
    <property type="term" value="F:D-glycero-beta-D-manno-heptose 1,7-bisphosphate 7-phosphatase activity"/>
    <property type="evidence" value="ECO:0007669"/>
    <property type="project" value="UniProtKB-EC"/>
</dbReference>
<reference evidence="9 10" key="1">
    <citation type="submission" date="2020-03" db="EMBL/GenBank/DDBJ databases">
        <title>Rubrivivax benzoatilyticus JA2 (sequenced after 10 years sub-culturing).</title>
        <authorList>
            <person name="Gupta D."/>
            <person name="Chintalapati S."/>
            <person name="Chintalapati V.R."/>
        </authorList>
    </citation>
    <scope>NUCLEOTIDE SEQUENCE [LARGE SCALE GENOMIC DNA]</scope>
    <source>
        <strain evidence="9 10">JA2-Mal</strain>
    </source>
</reference>
<evidence type="ECO:0000256" key="5">
    <source>
        <dbReference type="ARBA" id="ARBA00022801"/>
    </source>
</evidence>
<dbReference type="EMBL" id="JAAOCD010000001">
    <property type="protein sequence ID" value="NHK97452.1"/>
    <property type="molecule type" value="Genomic_DNA"/>
</dbReference>
<comment type="caution">
    <text evidence="9">The sequence shown here is derived from an EMBL/GenBank/DDBJ whole genome shotgun (WGS) entry which is preliminary data.</text>
</comment>
<evidence type="ECO:0000256" key="8">
    <source>
        <dbReference type="SAM" id="MobiDB-lite"/>
    </source>
</evidence>
<dbReference type="Gene3D" id="3.40.50.1000">
    <property type="entry name" value="HAD superfamily/HAD-like"/>
    <property type="match status" value="1"/>
</dbReference>
<dbReference type="PANTHER" id="PTHR42891:SF1">
    <property type="entry name" value="D-GLYCERO-BETA-D-MANNO-HEPTOSE-1,7-BISPHOSPHATE 7-PHOSPHATASE"/>
    <property type="match status" value="1"/>
</dbReference>
<organism evidence="9 10">
    <name type="scientific">Rubrivivax benzoatilyticus</name>
    <dbReference type="NCBI Taxonomy" id="316997"/>
    <lineage>
        <taxon>Bacteria</taxon>
        <taxon>Pseudomonadati</taxon>
        <taxon>Pseudomonadota</taxon>
        <taxon>Betaproteobacteria</taxon>
        <taxon>Burkholderiales</taxon>
        <taxon>Sphaerotilaceae</taxon>
        <taxon>Rubrivivax</taxon>
    </lineage>
</organism>
<dbReference type="InterPro" id="IPR006543">
    <property type="entry name" value="Histidinol-phos"/>
</dbReference>
<gene>
    <name evidence="9" type="primary">gmhB</name>
    <name evidence="9" type="ORF">G7087_03610</name>
</gene>
<dbReference type="InterPro" id="IPR004446">
    <property type="entry name" value="Heptose_bisP_phosphatase"/>
</dbReference>
<dbReference type="InterPro" id="IPR036412">
    <property type="entry name" value="HAD-like_sf"/>
</dbReference>
<dbReference type="InterPro" id="IPR006549">
    <property type="entry name" value="HAD-SF_hydro_IIIA"/>
</dbReference>
<keyword evidence="6" id="KW-0119">Carbohydrate metabolism</keyword>
<dbReference type="NCBIfam" id="TIGR01656">
    <property type="entry name" value="Histidinol-ppas"/>
    <property type="match status" value="1"/>
</dbReference>